<accession>A0AAU7GEK0</accession>
<sequence length="202" mass="21384">MADFARYLPLSQRPDVDESGVSNDWRALTAERIEGLVARAASPSPADRALLAQLATRLSGTRFGRFARTVGISDYPEAEREEDAEAALATLREVAAARRRGAGPHGIAELVDVVRTEARCHSLGPVPALEPMVAGSVALFALTRAPLSVRAAVADRTLVPVDAPWRLGHGPELRTRTADILDFLLDAGPVPPAVPSPADGAE</sequence>
<organism evidence="1">
    <name type="scientific">Leifsonia sp. NPDC080035</name>
    <dbReference type="NCBI Taxonomy" id="3143936"/>
    <lineage>
        <taxon>Bacteria</taxon>
        <taxon>Bacillati</taxon>
        <taxon>Actinomycetota</taxon>
        <taxon>Actinomycetes</taxon>
        <taxon>Micrococcales</taxon>
        <taxon>Microbacteriaceae</taxon>
        <taxon>Leifsonia</taxon>
    </lineage>
</organism>
<name>A0AAU7GEK0_9MICO</name>
<evidence type="ECO:0000313" key="1">
    <source>
        <dbReference type="EMBL" id="XBM49352.1"/>
    </source>
</evidence>
<reference evidence="1" key="1">
    <citation type="submission" date="2024-05" db="EMBL/GenBank/DDBJ databases">
        <title>The Natural Products Discovery Center: Release of the First 8490 Sequenced Strains for Exploring Actinobacteria Biosynthetic Diversity.</title>
        <authorList>
            <person name="Kalkreuter E."/>
            <person name="Kautsar S.A."/>
            <person name="Yang D."/>
            <person name="Bader C.D."/>
            <person name="Teijaro C.N."/>
            <person name="Fluegel L."/>
            <person name="Davis C.M."/>
            <person name="Simpson J.R."/>
            <person name="Lauterbach L."/>
            <person name="Steele A.D."/>
            <person name="Gui C."/>
            <person name="Meng S."/>
            <person name="Li G."/>
            <person name="Viehrig K."/>
            <person name="Ye F."/>
            <person name="Su P."/>
            <person name="Kiefer A.F."/>
            <person name="Nichols A."/>
            <person name="Cepeda A.J."/>
            <person name="Yan W."/>
            <person name="Fan B."/>
            <person name="Jiang Y."/>
            <person name="Adhikari A."/>
            <person name="Zheng C.-J."/>
            <person name="Schuster L."/>
            <person name="Cowan T.M."/>
            <person name="Smanski M.J."/>
            <person name="Chevrette M.G."/>
            <person name="de Carvalho L.P.S."/>
            <person name="Shen B."/>
        </authorList>
    </citation>
    <scope>NUCLEOTIDE SEQUENCE</scope>
    <source>
        <strain evidence="1">NPDC080035</strain>
    </source>
</reference>
<gene>
    <name evidence="1" type="ORF">AAME72_05680</name>
</gene>
<dbReference type="RefSeq" id="WP_348789270.1">
    <property type="nucleotide sequence ID" value="NZ_CP157390.1"/>
</dbReference>
<proteinExistence type="predicted"/>
<dbReference type="AlphaFoldDB" id="A0AAU7GEK0"/>
<dbReference type="EMBL" id="CP157390">
    <property type="protein sequence ID" value="XBM49352.1"/>
    <property type="molecule type" value="Genomic_DNA"/>
</dbReference>
<protein>
    <submittedName>
        <fullName evidence="1">Uncharacterized protein</fullName>
    </submittedName>
</protein>